<proteinExistence type="predicted"/>
<dbReference type="Proteomes" id="UP000012062">
    <property type="component" value="Unassembled WGS sequence"/>
</dbReference>
<evidence type="ECO:0000313" key="2">
    <source>
        <dbReference type="EMBL" id="CCV09507.1"/>
    </source>
</evidence>
<protein>
    <submittedName>
        <fullName evidence="2">Uncharacterized protein</fullName>
    </submittedName>
</protein>
<dbReference type="STRING" id="1297569.MESS2_p200005"/>
<organism evidence="2 3">
    <name type="scientific">Mesorhizobium metallidurans STM 2683</name>
    <dbReference type="NCBI Taxonomy" id="1297569"/>
    <lineage>
        <taxon>Bacteria</taxon>
        <taxon>Pseudomonadati</taxon>
        <taxon>Pseudomonadota</taxon>
        <taxon>Alphaproteobacteria</taxon>
        <taxon>Hyphomicrobiales</taxon>
        <taxon>Phyllobacteriaceae</taxon>
        <taxon>Mesorhizobium</taxon>
    </lineage>
</organism>
<feature type="region of interest" description="Disordered" evidence="1">
    <location>
        <begin position="1"/>
        <end position="43"/>
    </location>
</feature>
<keyword evidence="3" id="KW-1185">Reference proteome</keyword>
<dbReference type="AlphaFoldDB" id="M5EZ87"/>
<feature type="compositionally biased region" description="Low complexity" evidence="1">
    <location>
        <begin position="27"/>
        <end position="39"/>
    </location>
</feature>
<name>M5EZ87_9HYPH</name>
<accession>M5EZ87</accession>
<dbReference type="EMBL" id="CAUM01000184">
    <property type="protein sequence ID" value="CCV09507.1"/>
    <property type="molecule type" value="Genomic_DNA"/>
</dbReference>
<comment type="caution">
    <text evidence="2">The sequence shown here is derived from an EMBL/GenBank/DDBJ whole genome shotgun (WGS) entry which is preliminary data.</text>
</comment>
<gene>
    <name evidence="2" type="ORF">MESS2_p200005</name>
</gene>
<evidence type="ECO:0000256" key="1">
    <source>
        <dbReference type="SAM" id="MobiDB-lite"/>
    </source>
</evidence>
<evidence type="ECO:0000313" key="3">
    <source>
        <dbReference type="Proteomes" id="UP000012062"/>
    </source>
</evidence>
<sequence>MRDDMAKTKATAQDFLSKMKLPEQETEATAPIAAAPANVEPRRTAGRTGLKHIGGYFDRDTVEKVAILRARLDLDNSQLIKRAIDELYSREGAARKFGDR</sequence>
<reference evidence="2 3" key="1">
    <citation type="submission" date="2013-02" db="EMBL/GenBank/DDBJ databases">
        <authorList>
            <person name="Genoscope - CEA"/>
        </authorList>
    </citation>
    <scope>NUCLEOTIDE SEQUENCE [LARGE SCALE GENOMIC DNA]</scope>
    <source>
        <strain evidence="2 3">STM 2683</strain>
    </source>
</reference>